<gene>
    <name evidence="1" type="ORF">PHLGIDRAFT_98508</name>
</gene>
<protein>
    <recommendedName>
        <fullName evidence="3">Mediator of RNA polymerase II transcription subunit 7</fullName>
    </recommendedName>
</protein>
<name>A0A0C3SDU0_PHLG1</name>
<dbReference type="OrthoDB" id="3224400at2759"/>
<organism evidence="1 2">
    <name type="scientific">Phlebiopsis gigantea (strain 11061_1 CR5-6)</name>
    <name type="common">White-rot fungus</name>
    <name type="synonym">Peniophora gigantea</name>
    <dbReference type="NCBI Taxonomy" id="745531"/>
    <lineage>
        <taxon>Eukaryota</taxon>
        <taxon>Fungi</taxon>
        <taxon>Dikarya</taxon>
        <taxon>Basidiomycota</taxon>
        <taxon>Agaricomycotina</taxon>
        <taxon>Agaricomycetes</taxon>
        <taxon>Polyporales</taxon>
        <taxon>Phanerochaetaceae</taxon>
        <taxon>Phlebiopsis</taxon>
    </lineage>
</organism>
<dbReference type="STRING" id="745531.A0A0C3SDU0"/>
<accession>A0A0C3SDU0</accession>
<evidence type="ECO:0008006" key="3">
    <source>
        <dbReference type="Google" id="ProtNLM"/>
    </source>
</evidence>
<dbReference type="AlphaFoldDB" id="A0A0C3SDU0"/>
<evidence type="ECO:0000313" key="1">
    <source>
        <dbReference type="EMBL" id="KIP12142.1"/>
    </source>
</evidence>
<sequence length="119" mass="13793">MTASGTQSVVDTKPSASDFLTTQFPAFDWHQSIANPFEKESNRDEEFQKELSDILLELMLEFHAWSSSRPIHERDITAMAFEKEMEIILETENEQEKARRRLNEFVDRIKMALVALTGL</sequence>
<evidence type="ECO:0000313" key="2">
    <source>
        <dbReference type="Proteomes" id="UP000053257"/>
    </source>
</evidence>
<dbReference type="EMBL" id="KN840441">
    <property type="protein sequence ID" value="KIP12142.1"/>
    <property type="molecule type" value="Genomic_DNA"/>
</dbReference>
<keyword evidence="2" id="KW-1185">Reference proteome</keyword>
<proteinExistence type="predicted"/>
<reference evidence="1 2" key="1">
    <citation type="journal article" date="2014" name="PLoS Genet.">
        <title>Analysis of the Phlebiopsis gigantea genome, transcriptome and secretome provides insight into its pioneer colonization strategies of wood.</title>
        <authorList>
            <person name="Hori C."/>
            <person name="Ishida T."/>
            <person name="Igarashi K."/>
            <person name="Samejima M."/>
            <person name="Suzuki H."/>
            <person name="Master E."/>
            <person name="Ferreira P."/>
            <person name="Ruiz-Duenas F.J."/>
            <person name="Held B."/>
            <person name="Canessa P."/>
            <person name="Larrondo L.F."/>
            <person name="Schmoll M."/>
            <person name="Druzhinina I.S."/>
            <person name="Kubicek C.P."/>
            <person name="Gaskell J.A."/>
            <person name="Kersten P."/>
            <person name="St John F."/>
            <person name="Glasner J."/>
            <person name="Sabat G."/>
            <person name="Splinter BonDurant S."/>
            <person name="Syed K."/>
            <person name="Yadav J."/>
            <person name="Mgbeahuruike A.C."/>
            <person name="Kovalchuk A."/>
            <person name="Asiegbu F.O."/>
            <person name="Lackner G."/>
            <person name="Hoffmeister D."/>
            <person name="Rencoret J."/>
            <person name="Gutierrez A."/>
            <person name="Sun H."/>
            <person name="Lindquist E."/>
            <person name="Barry K."/>
            <person name="Riley R."/>
            <person name="Grigoriev I.V."/>
            <person name="Henrissat B."/>
            <person name="Kues U."/>
            <person name="Berka R.M."/>
            <person name="Martinez A.T."/>
            <person name="Covert S.F."/>
            <person name="Blanchette R.A."/>
            <person name="Cullen D."/>
        </authorList>
    </citation>
    <scope>NUCLEOTIDE SEQUENCE [LARGE SCALE GENOMIC DNA]</scope>
    <source>
        <strain evidence="1 2">11061_1 CR5-6</strain>
    </source>
</reference>
<dbReference type="Proteomes" id="UP000053257">
    <property type="component" value="Unassembled WGS sequence"/>
</dbReference>
<dbReference type="HOGENOM" id="CLU_129979_0_0_1"/>